<evidence type="ECO:0000256" key="2">
    <source>
        <dbReference type="ARBA" id="ARBA00022737"/>
    </source>
</evidence>
<dbReference type="InterPro" id="IPR046960">
    <property type="entry name" value="PPR_At4g14850-like_plant"/>
</dbReference>
<dbReference type="EMBL" id="CM017872">
    <property type="protein sequence ID" value="KAG1327526.1"/>
    <property type="molecule type" value="Genomic_DNA"/>
</dbReference>
<dbReference type="FunFam" id="1.25.40.10:FF:000333">
    <property type="entry name" value="Pentatricopeptide repeat-containing protein"/>
    <property type="match status" value="1"/>
</dbReference>
<dbReference type="PANTHER" id="PTHR47926:SF537">
    <property type="entry name" value="PENTACOTRIPEPTIDE-REPEAT REGION OF PRORP DOMAIN-CONTAINING PROTEIN"/>
    <property type="match status" value="1"/>
</dbReference>
<protein>
    <submittedName>
        <fullName evidence="5">Pentatricopeptide repeat-containing protein, chloroplastic</fullName>
    </submittedName>
</protein>
<dbReference type="Proteomes" id="UP000797356">
    <property type="component" value="Chromosome 1"/>
</dbReference>
<keyword evidence="2" id="KW-0677">Repeat</keyword>
<reference evidence="5" key="1">
    <citation type="journal article" date="2017" name="Gigascience">
        <title>The genome draft of coconut (Cocos nucifera).</title>
        <authorList>
            <person name="Xiao Y."/>
            <person name="Xu P."/>
            <person name="Fan H."/>
            <person name="Baudouin L."/>
            <person name="Xia W."/>
            <person name="Bocs S."/>
            <person name="Xu J."/>
            <person name="Li Q."/>
            <person name="Guo A."/>
            <person name="Zhou L."/>
            <person name="Li J."/>
            <person name="Wu Y."/>
            <person name="Ma Z."/>
            <person name="Armero A."/>
            <person name="Issali A.E."/>
            <person name="Liu N."/>
            <person name="Peng M."/>
            <person name="Yang Y."/>
        </authorList>
    </citation>
    <scope>NUCLEOTIDE SEQUENCE</scope>
    <source>
        <tissue evidence="5">Spear leaf of Hainan Tall coconut</tissue>
    </source>
</reference>
<dbReference type="Pfam" id="PF13041">
    <property type="entry name" value="PPR_2"/>
    <property type="match status" value="2"/>
</dbReference>
<dbReference type="Pfam" id="PF01535">
    <property type="entry name" value="PPR"/>
    <property type="match status" value="4"/>
</dbReference>
<name>A0A8K0HVT0_COCNU</name>
<gene>
    <name evidence="5" type="ORF">COCNU_01G014600</name>
</gene>
<proteinExistence type="inferred from homology"/>
<dbReference type="FunFam" id="1.25.40.10:FF:001214">
    <property type="entry name" value="Pentatricopeptide repeat-containing protein At2g20540"/>
    <property type="match status" value="1"/>
</dbReference>
<dbReference type="OrthoDB" id="185373at2759"/>
<dbReference type="AlphaFoldDB" id="A0A8K0HVT0"/>
<dbReference type="Pfam" id="PF20431">
    <property type="entry name" value="E_motif"/>
    <property type="match status" value="1"/>
</dbReference>
<evidence type="ECO:0000313" key="6">
    <source>
        <dbReference type="Proteomes" id="UP000797356"/>
    </source>
</evidence>
<dbReference type="GO" id="GO:0003723">
    <property type="term" value="F:RNA binding"/>
    <property type="evidence" value="ECO:0007669"/>
    <property type="project" value="InterPro"/>
</dbReference>
<dbReference type="PROSITE" id="PS51375">
    <property type="entry name" value="PPR"/>
    <property type="match status" value="3"/>
</dbReference>
<feature type="repeat" description="PPR" evidence="4">
    <location>
        <begin position="115"/>
        <end position="149"/>
    </location>
</feature>
<dbReference type="InterPro" id="IPR046848">
    <property type="entry name" value="E_motif"/>
</dbReference>
<dbReference type="InterPro" id="IPR011990">
    <property type="entry name" value="TPR-like_helical_dom_sf"/>
</dbReference>
<feature type="repeat" description="PPR" evidence="4">
    <location>
        <begin position="309"/>
        <end position="343"/>
    </location>
</feature>
<comment type="similarity">
    <text evidence="1">Belongs to the PPR family. PCMP-H subfamily.</text>
</comment>
<comment type="caution">
    <text evidence="5">The sequence shown here is derived from an EMBL/GenBank/DDBJ whole genome shotgun (WGS) entry which is preliminary data.</text>
</comment>
<accession>A0A8K0HVT0</accession>
<sequence length="512" mass="56400">MASATLCTCASSRDLRQWNRIIKQKLSEGNATEAIIRYTEAQELGLIGDNFTFPLLFKAASNLSSLQAGSALHGQAMKTGYSHHAFVQTSLINMYSAFGFVDEARLVFDGMHQKDIVAWNSILDAYATCGQMDECINLFDSMPLKDQVSFNILTFGYANIGKADEAEQIFNSTPSRDAFTWNSMISSYVKAGRMDLAHGLFGRMPEKNVVSWNTIIAGYLQSRSCNKVLDLFYEMQAEGFKPNYLTLLSALSACAHMGSLGMGREIHIHAQELGLSLIPHVATALVDMYTKCGSIEEALRVFYKTQNKDIYCWNSIICGLAFHGYGKASLEIFEDMQSRGIKPDDISFIGLLSGCSHAGLVDEGLHLFECMESQYRLSPKSEHYGCVVDLLGRAGCIGRAYEIVKGMPFEPGVTVLGALLGACIVHGNVEIGEVVAKSIADRGDQMSGGEYMMLANMYTRFGQWEEARRWRELMNESCVTKEPGCSMIEVSGKVYGFLAGDAIITQTSYCSV</sequence>
<dbReference type="NCBIfam" id="TIGR00756">
    <property type="entry name" value="PPR"/>
    <property type="match status" value="4"/>
</dbReference>
<dbReference type="GO" id="GO:0009451">
    <property type="term" value="P:RNA modification"/>
    <property type="evidence" value="ECO:0007669"/>
    <property type="project" value="InterPro"/>
</dbReference>
<dbReference type="PANTHER" id="PTHR47926">
    <property type="entry name" value="PENTATRICOPEPTIDE REPEAT-CONTAINING PROTEIN"/>
    <property type="match status" value="1"/>
</dbReference>
<evidence type="ECO:0000256" key="1">
    <source>
        <dbReference type="ARBA" id="ARBA00006643"/>
    </source>
</evidence>
<dbReference type="Gene3D" id="1.25.40.10">
    <property type="entry name" value="Tetratricopeptide repeat domain"/>
    <property type="match status" value="3"/>
</dbReference>
<comment type="similarity">
    <text evidence="3">Belongs to the PPR family. PCMP-E subfamily.</text>
</comment>
<feature type="repeat" description="PPR" evidence="4">
    <location>
        <begin position="177"/>
        <end position="211"/>
    </location>
</feature>
<evidence type="ECO:0000256" key="4">
    <source>
        <dbReference type="PROSITE-ProRule" id="PRU00708"/>
    </source>
</evidence>
<dbReference type="InterPro" id="IPR002885">
    <property type="entry name" value="PPR_rpt"/>
</dbReference>
<evidence type="ECO:0000313" key="5">
    <source>
        <dbReference type="EMBL" id="KAG1327526.1"/>
    </source>
</evidence>
<reference evidence="5" key="2">
    <citation type="submission" date="2019-07" db="EMBL/GenBank/DDBJ databases">
        <authorList>
            <person name="Yang Y."/>
            <person name="Bocs S."/>
            <person name="Baudouin L."/>
        </authorList>
    </citation>
    <scope>NUCLEOTIDE SEQUENCE</scope>
    <source>
        <tissue evidence="5">Spear leaf of Hainan Tall coconut</tissue>
    </source>
</reference>
<dbReference type="FunFam" id="1.25.40.10:FF:000090">
    <property type="entry name" value="Pentatricopeptide repeat-containing protein, chloroplastic"/>
    <property type="match status" value="1"/>
</dbReference>
<evidence type="ECO:0000256" key="3">
    <source>
        <dbReference type="ARBA" id="ARBA00061659"/>
    </source>
</evidence>
<keyword evidence="6" id="KW-1185">Reference proteome</keyword>
<organism evidence="5 6">
    <name type="scientific">Cocos nucifera</name>
    <name type="common">Coconut palm</name>
    <dbReference type="NCBI Taxonomy" id="13894"/>
    <lineage>
        <taxon>Eukaryota</taxon>
        <taxon>Viridiplantae</taxon>
        <taxon>Streptophyta</taxon>
        <taxon>Embryophyta</taxon>
        <taxon>Tracheophyta</taxon>
        <taxon>Spermatophyta</taxon>
        <taxon>Magnoliopsida</taxon>
        <taxon>Liliopsida</taxon>
        <taxon>Arecaceae</taxon>
        <taxon>Arecoideae</taxon>
        <taxon>Cocoseae</taxon>
        <taxon>Attaleinae</taxon>
        <taxon>Cocos</taxon>
    </lineage>
</organism>